<dbReference type="SUPFAM" id="SSF51621">
    <property type="entry name" value="Phosphoenolpyruvate/pyruvate domain"/>
    <property type="match status" value="1"/>
</dbReference>
<dbReference type="EMBL" id="CP012333">
    <property type="protein sequence ID" value="AKU99355.1"/>
    <property type="molecule type" value="Genomic_DNA"/>
</dbReference>
<dbReference type="Pfam" id="PF22484">
    <property type="entry name" value="DUF6986"/>
    <property type="match status" value="1"/>
</dbReference>
<evidence type="ECO:0000256" key="2">
    <source>
        <dbReference type="ARBA" id="ARBA00022723"/>
    </source>
</evidence>
<gene>
    <name evidence="4" type="ORF">AKJ09_06019</name>
</gene>
<proteinExistence type="predicted"/>
<protein>
    <submittedName>
        <fullName evidence="4">Uncharacterized protein</fullName>
    </submittedName>
</protein>
<dbReference type="PANTHER" id="PTHR32308">
    <property type="entry name" value="LYASE BETA SUBUNIT, PUTATIVE (AFU_ORTHOLOGUE AFUA_4G13030)-RELATED"/>
    <property type="match status" value="1"/>
</dbReference>
<dbReference type="GO" id="GO:0006107">
    <property type="term" value="P:oxaloacetate metabolic process"/>
    <property type="evidence" value="ECO:0007669"/>
    <property type="project" value="TreeGrafter"/>
</dbReference>
<dbReference type="STRING" id="1391654.AKJ09_06019"/>
<dbReference type="GO" id="GO:0003824">
    <property type="term" value="F:catalytic activity"/>
    <property type="evidence" value="ECO:0007669"/>
    <property type="project" value="InterPro"/>
</dbReference>
<dbReference type="Gene3D" id="3.20.20.60">
    <property type="entry name" value="Phosphoenolpyruvate-binding domains"/>
    <property type="match status" value="1"/>
</dbReference>
<evidence type="ECO:0000256" key="1">
    <source>
        <dbReference type="ARBA" id="ARBA00001946"/>
    </source>
</evidence>
<evidence type="ECO:0000313" key="5">
    <source>
        <dbReference type="Proteomes" id="UP000064967"/>
    </source>
</evidence>
<keyword evidence="5" id="KW-1185">Reference proteome</keyword>
<dbReference type="AlphaFoldDB" id="A0A0K1Q0P7"/>
<dbReference type="PANTHER" id="PTHR32308:SF10">
    <property type="entry name" value="CITRATE LYASE SUBUNIT BETA"/>
    <property type="match status" value="1"/>
</dbReference>
<dbReference type="KEGG" id="llu:AKJ09_06019"/>
<organism evidence="4 5">
    <name type="scientific">Labilithrix luteola</name>
    <dbReference type="NCBI Taxonomy" id="1391654"/>
    <lineage>
        <taxon>Bacteria</taxon>
        <taxon>Pseudomonadati</taxon>
        <taxon>Myxococcota</taxon>
        <taxon>Polyangia</taxon>
        <taxon>Polyangiales</taxon>
        <taxon>Labilitrichaceae</taxon>
        <taxon>Labilithrix</taxon>
    </lineage>
</organism>
<evidence type="ECO:0000256" key="3">
    <source>
        <dbReference type="ARBA" id="ARBA00022842"/>
    </source>
</evidence>
<dbReference type="GO" id="GO:0000287">
    <property type="term" value="F:magnesium ion binding"/>
    <property type="evidence" value="ECO:0007669"/>
    <property type="project" value="TreeGrafter"/>
</dbReference>
<evidence type="ECO:0000313" key="4">
    <source>
        <dbReference type="EMBL" id="AKU99355.1"/>
    </source>
</evidence>
<dbReference type="InterPro" id="IPR040442">
    <property type="entry name" value="Pyrv_kinase-like_dom_sf"/>
</dbReference>
<accession>A0A0K1Q0P7</accession>
<reference evidence="4 5" key="1">
    <citation type="submission" date="2015-08" db="EMBL/GenBank/DDBJ databases">
        <authorList>
            <person name="Babu N.S."/>
            <person name="Beckwith C.J."/>
            <person name="Beseler K.G."/>
            <person name="Brison A."/>
            <person name="Carone J.V."/>
            <person name="Caskin T.P."/>
            <person name="Diamond M."/>
            <person name="Durham M.E."/>
            <person name="Foxe J.M."/>
            <person name="Go M."/>
            <person name="Henderson B.A."/>
            <person name="Jones I.B."/>
            <person name="McGettigan J.A."/>
            <person name="Micheletti S.J."/>
            <person name="Nasrallah M.E."/>
            <person name="Ortiz D."/>
            <person name="Piller C.R."/>
            <person name="Privatt S.R."/>
            <person name="Schneider S.L."/>
            <person name="Sharp S."/>
            <person name="Smith T.C."/>
            <person name="Stanton J.D."/>
            <person name="Ullery H.E."/>
            <person name="Wilson R.J."/>
            <person name="Serrano M.G."/>
            <person name="Buck G."/>
            <person name="Lee V."/>
            <person name="Wang Y."/>
            <person name="Carvalho R."/>
            <person name="Voegtly L."/>
            <person name="Shi R."/>
            <person name="Duckworth R."/>
            <person name="Johnson A."/>
            <person name="Loviza R."/>
            <person name="Walstead R."/>
            <person name="Shah Z."/>
            <person name="Kiflezghi M."/>
            <person name="Wade K."/>
            <person name="Ball S.L."/>
            <person name="Bradley K.W."/>
            <person name="Asai D.J."/>
            <person name="Bowman C.A."/>
            <person name="Russell D.A."/>
            <person name="Pope W.H."/>
            <person name="Jacobs-Sera D."/>
            <person name="Hendrix R.W."/>
            <person name="Hatfull G.F."/>
        </authorList>
    </citation>
    <scope>NUCLEOTIDE SEQUENCE [LARGE SCALE GENOMIC DNA]</scope>
    <source>
        <strain evidence="4 5">DSM 27648</strain>
    </source>
</reference>
<comment type="cofactor">
    <cofactor evidence="1">
        <name>Mg(2+)</name>
        <dbReference type="ChEBI" id="CHEBI:18420"/>
    </cofactor>
</comment>
<name>A0A0K1Q0P7_9BACT</name>
<dbReference type="InterPro" id="IPR054255">
    <property type="entry name" value="DUF6986"/>
</dbReference>
<keyword evidence="3" id="KW-0460">Magnesium</keyword>
<dbReference type="Proteomes" id="UP000064967">
    <property type="component" value="Chromosome"/>
</dbReference>
<dbReference type="PATRIC" id="fig|1391654.3.peg.6109"/>
<sequence length="405" mass="42433">MLYGGAHLYKADAAAKLGKLAANAMATWGKDDDAFGALVGAGKEGSIVAARVREKLANAPLEAMCIDFEDGYGPRPDAEEDADAERAATELAKASQAPGPVVGMRIKALSTATARRAIRTLDLFVTTLAKASSAALPLGFTVTLPKVEAPNEVAALASLLDDLERENGLAPKTIGIELMVESPKSLVAKDGSVALPALVTAANGRCVAAHLGAYDLTASLGVSATEQRLDHPACDAARMLMQLSLGDGPVAVVDGATTILPLPRHKAAAGQSLDPRQAAENESDVHGAWRLHARHVRSALAMGIYQGWDLHPAQLPARYGALYAFFLGERNAMSARLRTFVDRATKATRSGQVFDDAATGQGLLNFFLRGVACGALDENDVQPTGLSLDELRSRSFAAIVEARST</sequence>
<dbReference type="InterPro" id="IPR015813">
    <property type="entry name" value="Pyrv/PenolPyrv_kinase-like_dom"/>
</dbReference>
<keyword evidence="2" id="KW-0479">Metal-binding</keyword>